<dbReference type="PROSITE" id="PS50112">
    <property type="entry name" value="PAS"/>
    <property type="match status" value="4"/>
</dbReference>
<dbReference type="PANTHER" id="PTHR43304">
    <property type="entry name" value="PHYTOCHROME-LIKE PROTEIN CPH1"/>
    <property type="match status" value="1"/>
</dbReference>
<dbReference type="SMART" id="SM00091">
    <property type="entry name" value="PAS"/>
    <property type="match status" value="5"/>
</dbReference>
<evidence type="ECO:0000256" key="2">
    <source>
        <dbReference type="ARBA" id="ARBA00012438"/>
    </source>
</evidence>
<evidence type="ECO:0000259" key="6">
    <source>
        <dbReference type="PROSITE" id="PS50112"/>
    </source>
</evidence>
<dbReference type="InterPro" id="IPR001610">
    <property type="entry name" value="PAC"/>
</dbReference>
<dbReference type="EMBL" id="JBHSBW010000007">
    <property type="protein sequence ID" value="MFC4211065.1"/>
    <property type="molecule type" value="Genomic_DNA"/>
</dbReference>
<evidence type="ECO:0000256" key="3">
    <source>
        <dbReference type="ARBA" id="ARBA00022553"/>
    </source>
</evidence>
<reference evidence="9" key="1">
    <citation type="journal article" date="2019" name="Int. J. Syst. Evol. Microbiol.">
        <title>The Global Catalogue of Microorganisms (GCM) 10K type strain sequencing project: providing services to taxonomists for standard genome sequencing and annotation.</title>
        <authorList>
            <consortium name="The Broad Institute Genomics Platform"/>
            <consortium name="The Broad Institute Genome Sequencing Center for Infectious Disease"/>
            <person name="Wu L."/>
            <person name="Ma J."/>
        </authorList>
    </citation>
    <scope>NUCLEOTIDE SEQUENCE [LARGE SCALE GENOMIC DNA]</scope>
    <source>
        <strain evidence="9">CCM 8691</strain>
    </source>
</reference>
<dbReference type="Gene3D" id="3.30.450.40">
    <property type="match status" value="1"/>
</dbReference>
<dbReference type="InterPro" id="IPR029016">
    <property type="entry name" value="GAF-like_dom_sf"/>
</dbReference>
<evidence type="ECO:0000256" key="1">
    <source>
        <dbReference type="ARBA" id="ARBA00000085"/>
    </source>
</evidence>
<dbReference type="CDD" id="cd00130">
    <property type="entry name" value="PAS"/>
    <property type="match status" value="5"/>
</dbReference>
<comment type="catalytic activity">
    <reaction evidence="1">
        <text>ATP + protein L-histidine = ADP + protein N-phospho-L-histidine.</text>
        <dbReference type="EC" id="2.7.13.3"/>
    </reaction>
</comment>
<sequence length="1142" mass="130414">MLLQHLSKPACVVRKEGHSIEICAYNESFNRIFKIKEHSISCKVYSTVITNLVVNRNEEVAQIIKNIQKAFISKKSSAFTIDNIFEHTANHIFSDSLLEITNTPIIDVESGEMLILQTINEKQQKINGKKLNETNTTATTEKFIQDIKTVKAKLSKSERRFRSLVQDGSDLIAILDAQGNYSYVSPTSKFILDMEPNEFIGLNAFDFIHPEDIETTHNGFLKLGIEKKIELQPFRFRHKNGSWRWVETIITDLRNDPSIMGIVANSRDVTEKILSQLALEKSNERYEYVLKATSDAIWDCDLQTGHVFWAEAFRLMFGYTKSVKPFTMSNWNQKIHPEDIASFTAGVSNFLNGEETKWESEYRWLKSNGHYAYIIDMRFVIRNESGKAVRMVGAIKDITERKKEEQRLKLLESLVTQTTDAVTITEFESIDYGGPKITYVNQAFTKMTGYTFEEVIGKSPGFLHGPKTSQQELQILNEAIKNWQPVEVTVLNYRKNGEEFWMNFSATPIADEKGKFTNWIAIQRDVTESKIAEAQKLLISEISQIFNRGSKLSNVLKLALNRITEVGNLYIGELWLLDSEEKNLRLIAKSVNHPDARKFYHPRWNVKSVKLGSGLPGRVWETGSSEIWTSNCGKPLIREESAKCAGIIELLGIPLSHNNEITGVMVLGFSGLENSSFVTKYYENLGRYLGSEIKRRQLEKELDQIFSFAPDILSITTFDGYFKKINPAGCRLLGYSSAEIQREPITYFLHPEDKQAVLNRLPKIGKSSETFSFENRCITKSGKIRWLAWTANVVPEEGLVYSVGRDITEKKNLEDLLNKSNSLANIGSWEINLPNKSVYWSEITKKIRETPDGFVPDLDTEIKHYKGGKNRNTFKKRLDGCIKDGLSWDEELEITTFQNKSKWIRSIGQAELLNGKLIRIYGSFQDINDRKKAEIEAGKALIALEQSEKRYSGLFQLSPLPMWVYDVATLKFLEVNQAATEHYGYNPEEFMNLTIRDIRPVSGIPILDKVLKRKFNALNNHNQGIFIHKKKDGSLINVEIKSSSIVLKEKMSKVIIVNGITERLNYYNAIAEQNAKLRDIAHIQSHVVRAPLSRLMGLVYILKNKLIQKEMSDEQIIAAIEASAQELDLKIREIVDNTVPYI</sequence>
<feature type="domain" description="PAS" evidence="6">
    <location>
        <begin position="698"/>
        <end position="768"/>
    </location>
</feature>
<dbReference type="SMART" id="SM00086">
    <property type="entry name" value="PAC"/>
    <property type="match status" value="6"/>
</dbReference>
<dbReference type="InterPro" id="IPR000700">
    <property type="entry name" value="PAS-assoc_C"/>
</dbReference>
<feature type="domain" description="PAS" evidence="6">
    <location>
        <begin position="947"/>
        <end position="992"/>
    </location>
</feature>
<keyword evidence="3" id="KW-0597">Phosphoprotein</keyword>
<dbReference type="Gene3D" id="3.30.450.20">
    <property type="entry name" value="PAS domain"/>
    <property type="match status" value="6"/>
</dbReference>
<evidence type="ECO:0000256" key="5">
    <source>
        <dbReference type="ARBA" id="ARBA00022777"/>
    </source>
</evidence>
<dbReference type="Pfam" id="PF08447">
    <property type="entry name" value="PAS_3"/>
    <property type="match status" value="3"/>
</dbReference>
<gene>
    <name evidence="8" type="ORF">ACFOWA_07730</name>
</gene>
<dbReference type="Proteomes" id="UP001595789">
    <property type="component" value="Unassembled WGS sequence"/>
</dbReference>
<evidence type="ECO:0000313" key="8">
    <source>
        <dbReference type="EMBL" id="MFC4211065.1"/>
    </source>
</evidence>
<organism evidence="8 9">
    <name type="scientific">Pedobacter lithocola</name>
    <dbReference type="NCBI Taxonomy" id="1908239"/>
    <lineage>
        <taxon>Bacteria</taxon>
        <taxon>Pseudomonadati</taxon>
        <taxon>Bacteroidota</taxon>
        <taxon>Sphingobacteriia</taxon>
        <taxon>Sphingobacteriales</taxon>
        <taxon>Sphingobacteriaceae</taxon>
        <taxon>Pedobacter</taxon>
    </lineage>
</organism>
<feature type="domain" description="PAS" evidence="6">
    <location>
        <begin position="157"/>
        <end position="228"/>
    </location>
</feature>
<dbReference type="Pfam" id="PF13188">
    <property type="entry name" value="PAS_8"/>
    <property type="match status" value="1"/>
</dbReference>
<name>A0ABV8P701_9SPHI</name>
<feature type="domain" description="PAS" evidence="6">
    <location>
        <begin position="430"/>
        <end position="483"/>
    </location>
</feature>
<feature type="domain" description="PAC" evidence="7">
    <location>
        <begin position="484"/>
        <end position="538"/>
    </location>
</feature>
<protein>
    <recommendedName>
        <fullName evidence="2">histidine kinase</fullName>
        <ecNumber evidence="2">2.7.13.3</ecNumber>
    </recommendedName>
</protein>
<dbReference type="InterPro" id="IPR035965">
    <property type="entry name" value="PAS-like_dom_sf"/>
</dbReference>
<keyword evidence="5" id="KW-0418">Kinase</keyword>
<dbReference type="EC" id="2.7.13.3" evidence="2"/>
<proteinExistence type="predicted"/>
<dbReference type="SUPFAM" id="SSF55785">
    <property type="entry name" value="PYP-like sensor domain (PAS domain)"/>
    <property type="match status" value="6"/>
</dbReference>
<evidence type="ECO:0000313" key="9">
    <source>
        <dbReference type="Proteomes" id="UP001595789"/>
    </source>
</evidence>
<dbReference type="InterPro" id="IPR052162">
    <property type="entry name" value="Sensor_kinase/Photoreceptor"/>
</dbReference>
<dbReference type="PANTHER" id="PTHR43304:SF1">
    <property type="entry name" value="PAC DOMAIN-CONTAINING PROTEIN"/>
    <property type="match status" value="1"/>
</dbReference>
<comment type="caution">
    <text evidence="8">The sequence shown here is derived from an EMBL/GenBank/DDBJ whole genome shotgun (WGS) entry which is preliminary data.</text>
</comment>
<keyword evidence="4" id="KW-0808">Transferase</keyword>
<evidence type="ECO:0000256" key="4">
    <source>
        <dbReference type="ARBA" id="ARBA00022679"/>
    </source>
</evidence>
<dbReference type="InterPro" id="IPR000014">
    <property type="entry name" value="PAS"/>
</dbReference>
<keyword evidence="9" id="KW-1185">Reference proteome</keyword>
<evidence type="ECO:0000259" key="7">
    <source>
        <dbReference type="PROSITE" id="PS50113"/>
    </source>
</evidence>
<feature type="domain" description="PAC" evidence="7">
    <location>
        <begin position="227"/>
        <end position="281"/>
    </location>
</feature>
<dbReference type="PROSITE" id="PS50113">
    <property type="entry name" value="PAC"/>
    <property type="match status" value="3"/>
</dbReference>
<feature type="domain" description="PAC" evidence="7">
    <location>
        <begin position="358"/>
        <end position="410"/>
    </location>
</feature>
<dbReference type="InterPro" id="IPR013655">
    <property type="entry name" value="PAS_fold_3"/>
</dbReference>
<dbReference type="SUPFAM" id="SSF55781">
    <property type="entry name" value="GAF domain-like"/>
    <property type="match status" value="1"/>
</dbReference>
<dbReference type="Pfam" id="PF13426">
    <property type="entry name" value="PAS_9"/>
    <property type="match status" value="1"/>
</dbReference>
<dbReference type="NCBIfam" id="TIGR00229">
    <property type="entry name" value="sensory_box"/>
    <property type="match status" value="5"/>
</dbReference>
<accession>A0ABV8P701</accession>